<evidence type="ECO:0000256" key="11">
    <source>
        <dbReference type="HAMAP-Rule" id="MF_00255"/>
    </source>
</evidence>
<gene>
    <name evidence="11" type="primary">glyS</name>
    <name evidence="13" type="ORF">G3I67_11115</name>
</gene>
<dbReference type="GO" id="GO:0004814">
    <property type="term" value="F:arginine-tRNA ligase activity"/>
    <property type="evidence" value="ECO:0007669"/>
    <property type="project" value="InterPro"/>
</dbReference>
<dbReference type="NCBIfam" id="TIGR00211">
    <property type="entry name" value="glyS"/>
    <property type="match status" value="1"/>
</dbReference>
<dbReference type="PANTHER" id="PTHR30075:SF2">
    <property type="entry name" value="GLYCINE--TRNA LIGASE, CHLOROPLASTIC_MITOCHONDRIAL 2"/>
    <property type="match status" value="1"/>
</dbReference>
<evidence type="ECO:0000256" key="3">
    <source>
        <dbReference type="ARBA" id="ARBA00011209"/>
    </source>
</evidence>
<keyword evidence="8 11" id="KW-0648">Protein biosynthesis</keyword>
<dbReference type="InterPro" id="IPR006194">
    <property type="entry name" value="Gly-tRNA-synth_heterodimer"/>
</dbReference>
<dbReference type="GO" id="GO:0006420">
    <property type="term" value="P:arginyl-tRNA aminoacylation"/>
    <property type="evidence" value="ECO:0007669"/>
    <property type="project" value="InterPro"/>
</dbReference>
<evidence type="ECO:0000256" key="4">
    <source>
        <dbReference type="ARBA" id="ARBA00022490"/>
    </source>
</evidence>
<dbReference type="SUPFAM" id="SSF109604">
    <property type="entry name" value="HD-domain/PDEase-like"/>
    <property type="match status" value="1"/>
</dbReference>
<sequence length="711" mass="77676">MSSRPLLIELFTEELPPKALPKLGQAFAQGIHDALQAHGLLASQNQVEAFATPRRLAVRLSQVLSIAPEQSFTEKLMPVKVGLDANGAPTPALLKKLAAKGWENLDISSLGRESDGKQEYLIASGRAPGANLRTVLQGAIESAINALPIPKVMRYQLDDGVTTVKFVRPAHALIALHGDEIIPAEILGLKSGNITHGHRFLHPGPITIISADTYENQLAAEGRVVASFTKRRTRISDLLSTEAARLGASLGDDPAVDALLDEVTALVEEPIVYVGSFEKRFLDVPQECLILTMRLNQKYFPLFNPLSGALTHQFLIVSNMPTDTPQAIIEGNERVVRPRLADAQFFFDTDRKIPLRDRVQQLGSIVYHNKLGTQLERTERVRKIAAWISHALGINPAQADRAALLAKADLTTNMVGEFPELQGIIGSYYAKEDQESAAVVQAIAEQYKIRLDQPVTADNLTPTVLFMAERAETLVGIWGIGLAPTGERDPFGLRRAALGLISAFEQLTAGNVLQPQQESPLTIEGLMGAAALTFKEGSLDKSTVDEVHAFVIERLRNQLIQLHDRNAVEAVLAIRPPLHQVASRILAVTDFAKDPAALSLAAANKRIGNLLKKAEDQLSGQINTALLTEPAEQALANKIAELQPIAQMYFETGDYRSAMLTLAKVREPVDAFFNDIMVMSDDPAVRNNRLLLLAQLHDLMNQVADISRLEQ</sequence>
<comment type="similarity">
    <text evidence="2 11">Belongs to the class-II aminoacyl-tRNA synthetase family.</text>
</comment>
<dbReference type="InterPro" id="IPR008909">
    <property type="entry name" value="DALR_anticod-bd"/>
</dbReference>
<dbReference type="GO" id="GO:0005829">
    <property type="term" value="C:cytosol"/>
    <property type="evidence" value="ECO:0007669"/>
    <property type="project" value="TreeGrafter"/>
</dbReference>
<dbReference type="PANTHER" id="PTHR30075">
    <property type="entry name" value="GLYCYL-TRNA SYNTHETASE"/>
    <property type="match status" value="1"/>
</dbReference>
<name>A0A6B2R2B8_9BURK</name>
<evidence type="ECO:0000256" key="2">
    <source>
        <dbReference type="ARBA" id="ARBA00008226"/>
    </source>
</evidence>
<dbReference type="GO" id="GO:0006426">
    <property type="term" value="P:glycyl-tRNA aminoacylation"/>
    <property type="evidence" value="ECO:0007669"/>
    <property type="project" value="UniProtKB-UniRule"/>
</dbReference>
<keyword evidence="5 11" id="KW-0436">Ligase</keyword>
<comment type="subcellular location">
    <subcellularLocation>
        <location evidence="1 11">Cytoplasm</location>
    </subcellularLocation>
</comment>
<evidence type="ECO:0000313" key="13">
    <source>
        <dbReference type="EMBL" id="NDY83784.1"/>
    </source>
</evidence>
<dbReference type="PROSITE" id="PS50861">
    <property type="entry name" value="AA_TRNA_LIGASE_II_GLYAB"/>
    <property type="match status" value="1"/>
</dbReference>
<evidence type="ECO:0000256" key="7">
    <source>
        <dbReference type="ARBA" id="ARBA00022840"/>
    </source>
</evidence>
<evidence type="ECO:0000256" key="1">
    <source>
        <dbReference type="ARBA" id="ARBA00004496"/>
    </source>
</evidence>
<dbReference type="Gene3D" id="1.10.730.10">
    <property type="entry name" value="Isoleucyl-tRNA Synthetase, Domain 1"/>
    <property type="match status" value="1"/>
</dbReference>
<evidence type="ECO:0000256" key="10">
    <source>
        <dbReference type="ARBA" id="ARBA00047937"/>
    </source>
</evidence>
<dbReference type="Pfam" id="PF05746">
    <property type="entry name" value="DALR_1"/>
    <property type="match status" value="1"/>
</dbReference>
<evidence type="ECO:0000259" key="12">
    <source>
        <dbReference type="SMART" id="SM00836"/>
    </source>
</evidence>
<dbReference type="EMBL" id="JAAGRN010000007">
    <property type="protein sequence ID" value="NDY83784.1"/>
    <property type="molecule type" value="Genomic_DNA"/>
</dbReference>
<dbReference type="PRINTS" id="PR01045">
    <property type="entry name" value="TRNASYNTHGB"/>
</dbReference>
<proteinExistence type="inferred from homology"/>
<dbReference type="AlphaFoldDB" id="A0A6B2R2B8"/>
<dbReference type="HAMAP" id="MF_00255">
    <property type="entry name" value="Gly_tRNA_synth_beta"/>
    <property type="match status" value="1"/>
</dbReference>
<comment type="caution">
    <text evidence="13">The sequence shown here is derived from an EMBL/GenBank/DDBJ whole genome shotgun (WGS) entry which is preliminary data.</text>
</comment>
<keyword evidence="7 11" id="KW-0067">ATP-binding</keyword>
<evidence type="ECO:0000256" key="5">
    <source>
        <dbReference type="ARBA" id="ARBA00022598"/>
    </source>
</evidence>
<accession>A0A6B2R2B8</accession>
<dbReference type="Pfam" id="PF02092">
    <property type="entry name" value="tRNA_synt_2f"/>
    <property type="match status" value="1"/>
</dbReference>
<evidence type="ECO:0000256" key="6">
    <source>
        <dbReference type="ARBA" id="ARBA00022741"/>
    </source>
</evidence>
<feature type="domain" description="DALR anticodon binding" evidence="12">
    <location>
        <begin position="606"/>
        <end position="709"/>
    </location>
</feature>
<evidence type="ECO:0000256" key="9">
    <source>
        <dbReference type="ARBA" id="ARBA00023146"/>
    </source>
</evidence>
<reference evidence="13" key="1">
    <citation type="submission" date="2020-02" db="EMBL/GenBank/DDBJ databases">
        <authorList>
            <person name="Chen W.-M."/>
        </authorList>
    </citation>
    <scope>NUCLEOTIDE SEQUENCE</scope>
    <source>
        <strain evidence="13">NBD-18</strain>
    </source>
</reference>
<dbReference type="EC" id="6.1.1.14" evidence="11"/>
<dbReference type="InterPro" id="IPR015944">
    <property type="entry name" value="Gly-tRNA-synth_bsu"/>
</dbReference>
<keyword evidence="4 11" id="KW-0963">Cytoplasm</keyword>
<comment type="subunit">
    <text evidence="3 11">Tetramer of two alpha and two beta subunits.</text>
</comment>
<organism evidence="13">
    <name type="scientific">Sheuella amnicola</name>
    <dbReference type="NCBI Taxonomy" id="2707330"/>
    <lineage>
        <taxon>Bacteria</taxon>
        <taxon>Pseudomonadati</taxon>
        <taxon>Pseudomonadota</taxon>
        <taxon>Betaproteobacteria</taxon>
        <taxon>Burkholderiales</taxon>
        <taxon>Alcaligenaceae</taxon>
        <taxon>Sheuella</taxon>
    </lineage>
</organism>
<dbReference type="GO" id="GO:0004820">
    <property type="term" value="F:glycine-tRNA ligase activity"/>
    <property type="evidence" value="ECO:0007669"/>
    <property type="project" value="UniProtKB-UniRule"/>
</dbReference>
<comment type="catalytic activity">
    <reaction evidence="10 11">
        <text>tRNA(Gly) + glycine + ATP = glycyl-tRNA(Gly) + AMP + diphosphate</text>
        <dbReference type="Rhea" id="RHEA:16013"/>
        <dbReference type="Rhea" id="RHEA-COMP:9664"/>
        <dbReference type="Rhea" id="RHEA-COMP:9683"/>
        <dbReference type="ChEBI" id="CHEBI:30616"/>
        <dbReference type="ChEBI" id="CHEBI:33019"/>
        <dbReference type="ChEBI" id="CHEBI:57305"/>
        <dbReference type="ChEBI" id="CHEBI:78442"/>
        <dbReference type="ChEBI" id="CHEBI:78522"/>
        <dbReference type="ChEBI" id="CHEBI:456215"/>
        <dbReference type="EC" id="6.1.1.14"/>
    </reaction>
</comment>
<keyword evidence="6 11" id="KW-0547">Nucleotide-binding</keyword>
<evidence type="ECO:0000256" key="8">
    <source>
        <dbReference type="ARBA" id="ARBA00022917"/>
    </source>
</evidence>
<dbReference type="RefSeq" id="WP_163655333.1">
    <property type="nucleotide sequence ID" value="NZ_JAAGRN010000007.1"/>
</dbReference>
<protein>
    <recommendedName>
        <fullName evidence="11">Glycine--tRNA ligase beta subunit</fullName>
        <ecNumber evidence="11">6.1.1.14</ecNumber>
    </recommendedName>
    <alternativeName>
        <fullName evidence="11">Glycyl-tRNA synthetase beta subunit</fullName>
        <shortName evidence="11">GlyRS</shortName>
    </alternativeName>
</protein>
<dbReference type="SMART" id="SM00836">
    <property type="entry name" value="DALR_1"/>
    <property type="match status" value="1"/>
</dbReference>
<dbReference type="GO" id="GO:0005524">
    <property type="term" value="F:ATP binding"/>
    <property type="evidence" value="ECO:0007669"/>
    <property type="project" value="UniProtKB-UniRule"/>
</dbReference>
<keyword evidence="9 11" id="KW-0030">Aminoacyl-tRNA synthetase</keyword>